<dbReference type="PANTHER" id="PTHR46577">
    <property type="entry name" value="HTH-TYPE TRANSCRIPTIONAL REGULATORY PROTEIN GABR"/>
    <property type="match status" value="1"/>
</dbReference>
<dbReference type="AlphaFoldDB" id="A0A3S4UEJ4"/>
<evidence type="ECO:0000256" key="3">
    <source>
        <dbReference type="ARBA" id="ARBA00023015"/>
    </source>
</evidence>
<dbReference type="SUPFAM" id="SSF53383">
    <property type="entry name" value="PLP-dependent transferases"/>
    <property type="match status" value="1"/>
</dbReference>
<evidence type="ECO:0000313" key="7">
    <source>
        <dbReference type="EMBL" id="VEH71494.1"/>
    </source>
</evidence>
<accession>A0A3S4UEJ4</accession>
<dbReference type="InterPro" id="IPR015421">
    <property type="entry name" value="PyrdxlP-dep_Trfase_major"/>
</dbReference>
<dbReference type="GO" id="GO:0047536">
    <property type="term" value="F:2-aminoadipate transaminase activity"/>
    <property type="evidence" value="ECO:0007669"/>
    <property type="project" value="UniProtKB-EC"/>
</dbReference>
<dbReference type="InterPro" id="IPR015424">
    <property type="entry name" value="PyrdxlP-dep_Trfase"/>
</dbReference>
<dbReference type="RefSeq" id="WP_061787583.1">
    <property type="nucleotide sequence ID" value="NZ_LR134406.1"/>
</dbReference>
<keyword evidence="5" id="KW-0804">Transcription</keyword>
<proteinExistence type="inferred from homology"/>
<reference evidence="7 8" key="1">
    <citation type="submission" date="2018-12" db="EMBL/GenBank/DDBJ databases">
        <authorList>
            <consortium name="Pathogen Informatics"/>
        </authorList>
    </citation>
    <scope>NUCLEOTIDE SEQUENCE [LARGE SCALE GENOMIC DNA]</scope>
    <source>
        <strain evidence="7 8">NCTC12967</strain>
    </source>
</reference>
<gene>
    <name evidence="7" type="primary">lysN_1</name>
    <name evidence="7" type="ORF">NCTC12967_02816</name>
</gene>
<keyword evidence="7" id="KW-0808">Transferase</keyword>
<dbReference type="InterPro" id="IPR004839">
    <property type="entry name" value="Aminotransferase_I/II_large"/>
</dbReference>
<dbReference type="SUPFAM" id="SSF46785">
    <property type="entry name" value="Winged helix' DNA-binding domain"/>
    <property type="match status" value="1"/>
</dbReference>
<sequence length="456" mass="48839">MDSAELSRLLGVWTDADERLPDALARTISELVDHGFVPAGSTLPPQRELAQVLGVARGTVASALATLEAGGYVVSTRGSGTRVRSGRVGAEHRAGGRLFSFTNAPRDVIDLSSGALPASTVTGEVLSASPDGVDPYLETDGYFPAGLPVLRQAIAEHLTRDGVPTRPAEVLVTSGAQQATSLAIRGLLDPGDLVLTEDPSYRGALCALRDHGVRLEGVPLRDGGIDVSLVARAAVRRPAALYCQTSVHNPTGQSMTRHARAALADVVNRRGLPVVEDCCSYDLTLSGRPAPTLTGLVAPELHLSCWTMSKLFWGGLRVGWVRADEARIRRLVELRKVDDLATSIVDQLYAVRLLRRAADARRERQAMLTKHLASTERVLREMAPAWTWRRIIGGSGLWVDTGTDAVAFVEQAKRAGVKLAAGPSFSPHDGHRTMLRLPLWHDGAELRRGLGAALGE</sequence>
<dbReference type="Gene3D" id="3.40.640.10">
    <property type="entry name" value="Type I PLP-dependent aspartate aminotransferase-like (Major domain)"/>
    <property type="match status" value="1"/>
</dbReference>
<feature type="domain" description="HTH gntR-type" evidence="6">
    <location>
        <begin position="18"/>
        <end position="86"/>
    </location>
</feature>
<evidence type="ECO:0000256" key="4">
    <source>
        <dbReference type="ARBA" id="ARBA00023125"/>
    </source>
</evidence>
<keyword evidence="4" id="KW-0238">DNA-binding</keyword>
<dbReference type="Proteomes" id="UP000273044">
    <property type="component" value="Chromosome"/>
</dbReference>
<dbReference type="Pfam" id="PF00155">
    <property type="entry name" value="Aminotran_1_2"/>
    <property type="match status" value="1"/>
</dbReference>
<evidence type="ECO:0000256" key="2">
    <source>
        <dbReference type="ARBA" id="ARBA00022898"/>
    </source>
</evidence>
<name>A0A3S4UEJ4_9ACTN</name>
<dbReference type="InterPro" id="IPR036388">
    <property type="entry name" value="WH-like_DNA-bd_sf"/>
</dbReference>
<dbReference type="Pfam" id="PF00392">
    <property type="entry name" value="GntR"/>
    <property type="match status" value="1"/>
</dbReference>
<dbReference type="GO" id="GO:0003700">
    <property type="term" value="F:DNA-binding transcription factor activity"/>
    <property type="evidence" value="ECO:0007669"/>
    <property type="project" value="InterPro"/>
</dbReference>
<dbReference type="InterPro" id="IPR000524">
    <property type="entry name" value="Tscrpt_reg_HTH_GntR"/>
</dbReference>
<evidence type="ECO:0000256" key="1">
    <source>
        <dbReference type="ARBA" id="ARBA00005384"/>
    </source>
</evidence>
<dbReference type="EMBL" id="LR134406">
    <property type="protein sequence ID" value="VEH71494.1"/>
    <property type="molecule type" value="Genomic_DNA"/>
</dbReference>
<protein>
    <submittedName>
        <fullName evidence="7">2-aminoadipate transaminase</fullName>
        <ecNumber evidence="7">2.6.1.39</ecNumber>
    </submittedName>
</protein>
<dbReference type="GO" id="GO:0003677">
    <property type="term" value="F:DNA binding"/>
    <property type="evidence" value="ECO:0007669"/>
    <property type="project" value="UniProtKB-KW"/>
</dbReference>
<comment type="similarity">
    <text evidence="1">In the C-terminal section; belongs to the class-I pyridoxal-phosphate-dependent aminotransferase family.</text>
</comment>
<evidence type="ECO:0000256" key="5">
    <source>
        <dbReference type="ARBA" id="ARBA00023163"/>
    </source>
</evidence>
<dbReference type="Gene3D" id="3.90.1150.10">
    <property type="entry name" value="Aspartate Aminotransferase, domain 1"/>
    <property type="match status" value="1"/>
</dbReference>
<dbReference type="SMART" id="SM00345">
    <property type="entry name" value="HTH_GNTR"/>
    <property type="match status" value="1"/>
</dbReference>
<dbReference type="InterPro" id="IPR051446">
    <property type="entry name" value="HTH_trans_reg/aminotransferase"/>
</dbReference>
<keyword evidence="2" id="KW-0663">Pyridoxal phosphate</keyword>
<dbReference type="InterPro" id="IPR036390">
    <property type="entry name" value="WH_DNA-bd_sf"/>
</dbReference>
<dbReference type="PRINTS" id="PR00035">
    <property type="entry name" value="HTHGNTR"/>
</dbReference>
<dbReference type="Gene3D" id="1.10.10.10">
    <property type="entry name" value="Winged helix-like DNA-binding domain superfamily/Winged helix DNA-binding domain"/>
    <property type="match status" value="1"/>
</dbReference>
<dbReference type="CDD" id="cd07377">
    <property type="entry name" value="WHTH_GntR"/>
    <property type="match status" value="1"/>
</dbReference>
<dbReference type="CDD" id="cd00609">
    <property type="entry name" value="AAT_like"/>
    <property type="match status" value="1"/>
</dbReference>
<keyword evidence="7" id="KW-0032">Aminotransferase</keyword>
<dbReference type="InterPro" id="IPR015422">
    <property type="entry name" value="PyrdxlP-dep_Trfase_small"/>
</dbReference>
<organism evidence="7 8">
    <name type="scientific">Arachnia propionica</name>
    <dbReference type="NCBI Taxonomy" id="1750"/>
    <lineage>
        <taxon>Bacteria</taxon>
        <taxon>Bacillati</taxon>
        <taxon>Actinomycetota</taxon>
        <taxon>Actinomycetes</taxon>
        <taxon>Propionibacteriales</taxon>
        <taxon>Propionibacteriaceae</taxon>
        <taxon>Arachnia</taxon>
    </lineage>
</organism>
<evidence type="ECO:0000313" key="8">
    <source>
        <dbReference type="Proteomes" id="UP000273044"/>
    </source>
</evidence>
<dbReference type="EC" id="2.6.1.39" evidence="7"/>
<dbReference type="PROSITE" id="PS50949">
    <property type="entry name" value="HTH_GNTR"/>
    <property type="match status" value="1"/>
</dbReference>
<dbReference type="GeneID" id="64408230"/>
<keyword evidence="3" id="KW-0805">Transcription regulation</keyword>
<dbReference type="PANTHER" id="PTHR46577:SF1">
    <property type="entry name" value="HTH-TYPE TRANSCRIPTIONAL REGULATORY PROTEIN GABR"/>
    <property type="match status" value="1"/>
</dbReference>
<evidence type="ECO:0000259" key="6">
    <source>
        <dbReference type="PROSITE" id="PS50949"/>
    </source>
</evidence>
<dbReference type="GO" id="GO:0030170">
    <property type="term" value="F:pyridoxal phosphate binding"/>
    <property type="evidence" value="ECO:0007669"/>
    <property type="project" value="InterPro"/>
</dbReference>
<keyword evidence="8" id="KW-1185">Reference proteome</keyword>